<keyword evidence="3" id="KW-0540">Nuclease</keyword>
<sequence>MDGDSERTAGGSASPAGPADSSGSAGSSDPAGASGAAVLTGLTAAAREGWAAENRAAAQRLVACYALLQECWREYGHGIDGSHEARPGHAVVDGLVAAAGYVVAAMSISARRAEKMLSFAWELHTRYPAILEAMAAGLMEQRVAELLARQMATVRGDVLEQVQRQVVEDYLNGVAAGIRLGDKALRDEVDAVIGRHDPDAIRLRKEDASRTRGVRIGKGVDGMSTVSALLATEEAAVLAEALDQRVAEHDAADADTTAAAAGRAADPDTDPDEPVEPEPNYSKAERRADALMSLICGDTPTRPGTDTDTDGANGAGGADGGGPADAPTGGSGQTPVLRPKVTVIATGDNGRDEHGARVEFTRTGEAALQTLMEMLATSDGASFEQVDPHIGAADDTDAALRYRPSAQLARRVRLRDGTCRHPGCAIPADDCDLDHVVPFNHADPAAGGLTIEANLVAQCRRHHRFKTFSDWTYKLEPDGTLIVTTPDGTVMLTRPDGPLAQYRREQQRSEAEAWARQQRRNPSPVYGAGVLDEATYFARRAQRLARERARTAARNATEARAATSPPPETAETPTGSAPAPESTANTTPDANATPDSGSRERMTPAAASRWWQRNKPTDSAQEKAILHALHEHLDELLQPPPPF</sequence>
<feature type="region of interest" description="Disordered" evidence="1">
    <location>
        <begin position="295"/>
        <end position="337"/>
    </location>
</feature>
<evidence type="ECO:0000313" key="3">
    <source>
        <dbReference type="EMBL" id="MEX6464945.1"/>
    </source>
</evidence>
<reference evidence="4" key="1">
    <citation type="submission" date="2024-07" db="EMBL/GenBank/DDBJ databases">
        <title>Pseudomonas strain that inhibits Aeromonas fish pathogens.</title>
        <authorList>
            <person name="Wildschutte H."/>
        </authorList>
    </citation>
    <scope>NUCLEOTIDE SEQUENCE [LARGE SCALE GENOMIC DNA]</scope>
    <source>
        <strain evidence="4">n60</strain>
    </source>
</reference>
<name>A0ABV3YIZ2_9ACTN</name>
<keyword evidence="3" id="KW-0255">Endonuclease</keyword>
<feature type="compositionally biased region" description="Gly residues" evidence="1">
    <location>
        <begin position="313"/>
        <end position="323"/>
    </location>
</feature>
<feature type="region of interest" description="Disordered" evidence="1">
    <location>
        <begin position="1"/>
        <end position="30"/>
    </location>
</feature>
<dbReference type="GO" id="GO:0004519">
    <property type="term" value="F:endonuclease activity"/>
    <property type="evidence" value="ECO:0007669"/>
    <property type="project" value="UniProtKB-KW"/>
</dbReference>
<organism evidence="3 4">
    <name type="scientific">Dietzia cinnamea</name>
    <dbReference type="NCBI Taxonomy" id="321318"/>
    <lineage>
        <taxon>Bacteria</taxon>
        <taxon>Bacillati</taxon>
        <taxon>Actinomycetota</taxon>
        <taxon>Actinomycetes</taxon>
        <taxon>Mycobacteriales</taxon>
        <taxon>Dietziaceae</taxon>
        <taxon>Dietzia</taxon>
    </lineage>
</organism>
<dbReference type="EMBL" id="JBFTEZ010000002">
    <property type="protein sequence ID" value="MEX6464945.1"/>
    <property type="molecule type" value="Genomic_DNA"/>
</dbReference>
<dbReference type="InterPro" id="IPR003615">
    <property type="entry name" value="HNH_nuc"/>
</dbReference>
<dbReference type="Pfam" id="PF02720">
    <property type="entry name" value="DUF222"/>
    <property type="match status" value="1"/>
</dbReference>
<keyword evidence="4" id="KW-1185">Reference proteome</keyword>
<feature type="region of interest" description="Disordered" evidence="1">
    <location>
        <begin position="248"/>
        <end position="282"/>
    </location>
</feature>
<dbReference type="Proteomes" id="UP001560293">
    <property type="component" value="Unassembled WGS sequence"/>
</dbReference>
<keyword evidence="3" id="KW-0378">Hydrolase</keyword>
<feature type="region of interest" description="Disordered" evidence="1">
    <location>
        <begin position="547"/>
        <end position="623"/>
    </location>
</feature>
<feature type="compositionally biased region" description="Low complexity" evidence="1">
    <location>
        <begin position="254"/>
        <end position="264"/>
    </location>
</feature>
<feature type="compositionally biased region" description="Acidic residues" evidence="1">
    <location>
        <begin position="267"/>
        <end position="276"/>
    </location>
</feature>
<feature type="compositionally biased region" description="Low complexity" evidence="1">
    <location>
        <begin position="297"/>
        <end position="312"/>
    </location>
</feature>
<comment type="caution">
    <text evidence="3">The sequence shown here is derived from an EMBL/GenBank/DDBJ whole genome shotgun (WGS) entry which is preliminary data.</text>
</comment>
<dbReference type="CDD" id="cd00085">
    <property type="entry name" value="HNHc"/>
    <property type="match status" value="1"/>
</dbReference>
<evidence type="ECO:0000313" key="4">
    <source>
        <dbReference type="Proteomes" id="UP001560293"/>
    </source>
</evidence>
<dbReference type="InterPro" id="IPR003870">
    <property type="entry name" value="DUF222"/>
</dbReference>
<gene>
    <name evidence="3" type="ORF">AB6N35_11450</name>
</gene>
<dbReference type="Gene3D" id="1.10.30.50">
    <property type="match status" value="1"/>
</dbReference>
<protein>
    <submittedName>
        <fullName evidence="3">HNH endonuclease</fullName>
    </submittedName>
</protein>
<accession>A0ABV3YIZ2</accession>
<feature type="region of interest" description="Disordered" evidence="1">
    <location>
        <begin position="505"/>
        <end position="527"/>
    </location>
</feature>
<feature type="compositionally biased region" description="Low complexity" evidence="1">
    <location>
        <begin position="552"/>
        <end position="595"/>
    </location>
</feature>
<evidence type="ECO:0000259" key="2">
    <source>
        <dbReference type="Pfam" id="PF02720"/>
    </source>
</evidence>
<feature type="domain" description="DUF222" evidence="2">
    <location>
        <begin position="51"/>
        <end position="416"/>
    </location>
</feature>
<evidence type="ECO:0000256" key="1">
    <source>
        <dbReference type="SAM" id="MobiDB-lite"/>
    </source>
</evidence>
<proteinExistence type="predicted"/>
<dbReference type="RefSeq" id="WP_259844662.1">
    <property type="nucleotide sequence ID" value="NZ_JALXRO010000024.1"/>
</dbReference>
<feature type="compositionally biased region" description="Low complexity" evidence="1">
    <location>
        <begin position="9"/>
        <end position="30"/>
    </location>
</feature>